<reference evidence="1" key="1">
    <citation type="submission" date="2021-05" db="EMBL/GenBank/DDBJ databases">
        <authorList>
            <person name="Pan Q."/>
            <person name="Jouanno E."/>
            <person name="Zahm M."/>
            <person name="Klopp C."/>
            <person name="Cabau C."/>
            <person name="Louis A."/>
            <person name="Berthelot C."/>
            <person name="Parey E."/>
            <person name="Roest Crollius H."/>
            <person name="Montfort J."/>
            <person name="Robinson-Rechavi M."/>
            <person name="Bouchez O."/>
            <person name="Lampietro C."/>
            <person name="Lopez Roques C."/>
            <person name="Donnadieu C."/>
            <person name="Postlethwait J."/>
            <person name="Bobe J."/>
            <person name="Dillon D."/>
            <person name="Chandos A."/>
            <person name="von Hippel F."/>
            <person name="Guiguen Y."/>
        </authorList>
    </citation>
    <scope>NUCLEOTIDE SEQUENCE</scope>
    <source>
        <strain evidence="1">YG-Jan2019</strain>
    </source>
</reference>
<evidence type="ECO:0000313" key="1">
    <source>
        <dbReference type="EMBL" id="KAJ8011342.1"/>
    </source>
</evidence>
<name>A0ACC2H5Z2_DALPE</name>
<dbReference type="Proteomes" id="UP001157502">
    <property type="component" value="Chromosome 5"/>
</dbReference>
<keyword evidence="2" id="KW-1185">Reference proteome</keyword>
<dbReference type="EMBL" id="CM055732">
    <property type="protein sequence ID" value="KAJ8011342.1"/>
    <property type="molecule type" value="Genomic_DNA"/>
</dbReference>
<gene>
    <name evidence="1" type="ORF">DPEC_G00057140</name>
</gene>
<accession>A0ACC2H5Z2</accession>
<sequence>MARKGSLCRRSGLHCESFDCQEDCVTPTFTRLTAIGTKRSGDVLAIKPQGLYLFSISVNRAELGSVLSFYKGIDGIIGPVNLILARHFYPETHLSTDSKTCFLSTAVRELDYISVTVSNGP</sequence>
<protein>
    <submittedName>
        <fullName evidence="1">Uncharacterized protein</fullName>
    </submittedName>
</protein>
<organism evidence="1 2">
    <name type="scientific">Dallia pectoralis</name>
    <name type="common">Alaska blackfish</name>
    <dbReference type="NCBI Taxonomy" id="75939"/>
    <lineage>
        <taxon>Eukaryota</taxon>
        <taxon>Metazoa</taxon>
        <taxon>Chordata</taxon>
        <taxon>Craniata</taxon>
        <taxon>Vertebrata</taxon>
        <taxon>Euteleostomi</taxon>
        <taxon>Actinopterygii</taxon>
        <taxon>Neopterygii</taxon>
        <taxon>Teleostei</taxon>
        <taxon>Protacanthopterygii</taxon>
        <taxon>Esociformes</taxon>
        <taxon>Umbridae</taxon>
        <taxon>Dallia</taxon>
    </lineage>
</organism>
<evidence type="ECO:0000313" key="2">
    <source>
        <dbReference type="Proteomes" id="UP001157502"/>
    </source>
</evidence>
<proteinExistence type="predicted"/>
<comment type="caution">
    <text evidence="1">The sequence shown here is derived from an EMBL/GenBank/DDBJ whole genome shotgun (WGS) entry which is preliminary data.</text>
</comment>